<dbReference type="HOGENOM" id="CLU_772923_0_0_1"/>
<dbReference type="EMBL" id="JH992995">
    <property type="protein sequence ID" value="EKX46271.1"/>
    <property type="molecule type" value="Genomic_DNA"/>
</dbReference>
<protein>
    <recommendedName>
        <fullName evidence="5">Adenylate kinase</fullName>
    </recommendedName>
</protein>
<name>L1JCN7_GUITC</name>
<dbReference type="KEGG" id="gtt:GUITHDRAFT_94387"/>
<evidence type="ECO:0000313" key="2">
    <source>
        <dbReference type="EMBL" id="EKX46271.1"/>
    </source>
</evidence>
<evidence type="ECO:0008006" key="5">
    <source>
        <dbReference type="Google" id="ProtNLM"/>
    </source>
</evidence>
<dbReference type="GO" id="GO:0009507">
    <property type="term" value="C:chloroplast"/>
    <property type="evidence" value="ECO:0007669"/>
    <property type="project" value="UniProtKB-SubCell"/>
</dbReference>
<organism evidence="2">
    <name type="scientific">Guillardia theta (strain CCMP2712)</name>
    <name type="common">Cryptophyte</name>
    <dbReference type="NCBI Taxonomy" id="905079"/>
    <lineage>
        <taxon>Eukaryota</taxon>
        <taxon>Cryptophyceae</taxon>
        <taxon>Pyrenomonadales</taxon>
        <taxon>Geminigeraceae</taxon>
        <taxon>Guillardia</taxon>
    </lineage>
</organism>
<feature type="non-terminal residue" evidence="2">
    <location>
        <position position="359"/>
    </location>
</feature>
<evidence type="ECO:0000256" key="1">
    <source>
        <dbReference type="ARBA" id="ARBA00004229"/>
    </source>
</evidence>
<dbReference type="AlphaFoldDB" id="L1JCN7"/>
<proteinExistence type="predicted"/>
<comment type="subcellular location">
    <subcellularLocation>
        <location evidence="1">Plastid</location>
        <location evidence="1">Chloroplast</location>
    </subcellularLocation>
</comment>
<dbReference type="EnsemblProtists" id="EKX46271">
    <property type="protein sequence ID" value="EKX46271"/>
    <property type="gene ID" value="GUITHDRAFT_94387"/>
</dbReference>
<reference evidence="4" key="2">
    <citation type="submission" date="2012-11" db="EMBL/GenBank/DDBJ databases">
        <authorList>
            <person name="Kuo A."/>
            <person name="Curtis B.A."/>
            <person name="Tanifuji G."/>
            <person name="Burki F."/>
            <person name="Gruber A."/>
            <person name="Irimia M."/>
            <person name="Maruyama S."/>
            <person name="Arias M.C."/>
            <person name="Ball S.G."/>
            <person name="Gile G.H."/>
            <person name="Hirakawa Y."/>
            <person name="Hopkins J.F."/>
            <person name="Rensing S.A."/>
            <person name="Schmutz J."/>
            <person name="Symeonidi A."/>
            <person name="Elias M."/>
            <person name="Eveleigh R.J."/>
            <person name="Herman E.K."/>
            <person name="Klute M.J."/>
            <person name="Nakayama T."/>
            <person name="Obornik M."/>
            <person name="Reyes-Prieto A."/>
            <person name="Armbrust E.V."/>
            <person name="Aves S.J."/>
            <person name="Beiko R.G."/>
            <person name="Coutinho P."/>
            <person name="Dacks J.B."/>
            <person name="Durnford D.G."/>
            <person name="Fast N.M."/>
            <person name="Green B.R."/>
            <person name="Grisdale C."/>
            <person name="Hempe F."/>
            <person name="Henrissat B."/>
            <person name="Hoppner M.P."/>
            <person name="Ishida K.-I."/>
            <person name="Kim E."/>
            <person name="Koreny L."/>
            <person name="Kroth P.G."/>
            <person name="Liu Y."/>
            <person name="Malik S.-B."/>
            <person name="Maier U.G."/>
            <person name="McRose D."/>
            <person name="Mock T."/>
            <person name="Neilson J.A."/>
            <person name="Onodera N.T."/>
            <person name="Poole A.M."/>
            <person name="Pritham E.J."/>
            <person name="Richards T.A."/>
            <person name="Rocap G."/>
            <person name="Roy S.W."/>
            <person name="Sarai C."/>
            <person name="Schaack S."/>
            <person name="Shirato S."/>
            <person name="Slamovits C.H."/>
            <person name="Spencer D.F."/>
            <person name="Suzuki S."/>
            <person name="Worden A.Z."/>
            <person name="Zauner S."/>
            <person name="Barry K."/>
            <person name="Bell C."/>
            <person name="Bharti A.K."/>
            <person name="Crow J.A."/>
            <person name="Grimwood J."/>
            <person name="Kramer R."/>
            <person name="Lindquist E."/>
            <person name="Lucas S."/>
            <person name="Salamov A."/>
            <person name="McFadden G.I."/>
            <person name="Lane C.E."/>
            <person name="Keeling P.J."/>
            <person name="Gray M.W."/>
            <person name="Grigoriev I.V."/>
            <person name="Archibald J.M."/>
        </authorList>
    </citation>
    <scope>NUCLEOTIDE SEQUENCE</scope>
    <source>
        <strain evidence="4">CCMP2712</strain>
    </source>
</reference>
<evidence type="ECO:0000313" key="4">
    <source>
        <dbReference type="Proteomes" id="UP000011087"/>
    </source>
</evidence>
<gene>
    <name evidence="2" type="ORF">GUITHDRAFT_94387</name>
</gene>
<evidence type="ECO:0000313" key="3">
    <source>
        <dbReference type="EnsemblProtists" id="EKX46271"/>
    </source>
</evidence>
<dbReference type="PaxDb" id="55529-EKX46271"/>
<dbReference type="STRING" id="905079.L1JCN7"/>
<dbReference type="RefSeq" id="XP_005833251.1">
    <property type="nucleotide sequence ID" value="XM_005833194.1"/>
</dbReference>
<dbReference type="InterPro" id="IPR027417">
    <property type="entry name" value="P-loop_NTPase"/>
</dbReference>
<dbReference type="OrthoDB" id="439792at2759"/>
<reference evidence="3" key="3">
    <citation type="submission" date="2016-03" db="UniProtKB">
        <authorList>
            <consortium name="EnsemblProtists"/>
        </authorList>
    </citation>
    <scope>IDENTIFICATION</scope>
</reference>
<keyword evidence="4" id="KW-1185">Reference proteome</keyword>
<dbReference type="Gene3D" id="3.40.50.300">
    <property type="entry name" value="P-loop containing nucleotide triphosphate hydrolases"/>
    <property type="match status" value="1"/>
</dbReference>
<reference evidence="2 4" key="1">
    <citation type="journal article" date="2012" name="Nature">
        <title>Algal genomes reveal evolutionary mosaicism and the fate of nucleomorphs.</title>
        <authorList>
            <consortium name="DOE Joint Genome Institute"/>
            <person name="Curtis B.A."/>
            <person name="Tanifuji G."/>
            <person name="Burki F."/>
            <person name="Gruber A."/>
            <person name="Irimia M."/>
            <person name="Maruyama S."/>
            <person name="Arias M.C."/>
            <person name="Ball S.G."/>
            <person name="Gile G.H."/>
            <person name="Hirakawa Y."/>
            <person name="Hopkins J.F."/>
            <person name="Kuo A."/>
            <person name="Rensing S.A."/>
            <person name="Schmutz J."/>
            <person name="Symeonidi A."/>
            <person name="Elias M."/>
            <person name="Eveleigh R.J."/>
            <person name="Herman E.K."/>
            <person name="Klute M.J."/>
            <person name="Nakayama T."/>
            <person name="Obornik M."/>
            <person name="Reyes-Prieto A."/>
            <person name="Armbrust E.V."/>
            <person name="Aves S.J."/>
            <person name="Beiko R.G."/>
            <person name="Coutinho P."/>
            <person name="Dacks J.B."/>
            <person name="Durnford D.G."/>
            <person name="Fast N.M."/>
            <person name="Green B.R."/>
            <person name="Grisdale C.J."/>
            <person name="Hempel F."/>
            <person name="Henrissat B."/>
            <person name="Hoppner M.P."/>
            <person name="Ishida K."/>
            <person name="Kim E."/>
            <person name="Koreny L."/>
            <person name="Kroth P.G."/>
            <person name="Liu Y."/>
            <person name="Malik S.B."/>
            <person name="Maier U.G."/>
            <person name="McRose D."/>
            <person name="Mock T."/>
            <person name="Neilson J.A."/>
            <person name="Onodera N.T."/>
            <person name="Poole A.M."/>
            <person name="Pritham E.J."/>
            <person name="Richards T.A."/>
            <person name="Rocap G."/>
            <person name="Roy S.W."/>
            <person name="Sarai C."/>
            <person name="Schaack S."/>
            <person name="Shirato S."/>
            <person name="Slamovits C.H."/>
            <person name="Spencer D.F."/>
            <person name="Suzuki S."/>
            <person name="Worden A.Z."/>
            <person name="Zauner S."/>
            <person name="Barry K."/>
            <person name="Bell C."/>
            <person name="Bharti A.K."/>
            <person name="Crow J.A."/>
            <person name="Grimwood J."/>
            <person name="Kramer R."/>
            <person name="Lindquist E."/>
            <person name="Lucas S."/>
            <person name="Salamov A."/>
            <person name="McFadden G.I."/>
            <person name="Lane C.E."/>
            <person name="Keeling P.J."/>
            <person name="Gray M.W."/>
            <person name="Grigoriev I.V."/>
            <person name="Archibald J.M."/>
        </authorList>
    </citation>
    <scope>NUCLEOTIDE SEQUENCE</scope>
    <source>
        <strain evidence="2 4">CCMP2712</strain>
    </source>
</reference>
<dbReference type="GeneID" id="17302987"/>
<sequence>MLVGDSRFATEFLGRIFLLSSWVAQQKFIDDPATYTSSPPMPPRMRVMVIGAPVTGKSAVANWIASKYSARRLDCFKLVELAMAEGGGGLEAEARSCLLSGEEIRGDLMMQILGKEMGIELQKVTVNEEDEEAKAKLRLAALSSEGPGGEWGQAPTGQGELSFVLDGPPLSPDFVHALAAHQLLPTCVILLEDSEEPVGRVRTDAAKAGDLYWDLGREATLERTTGTQFPFAGAGSLQRARMEEVTSLLEAAGCLVVKLPASLPLQELQEAAAARVDPFVYGFVASEDARGARQVEWEPEGKEEDGEEGERAGLQVLGYLGKFCPVTWRRQGALIPGKESFAADWRGKIYLCRGQEELD</sequence>
<accession>L1JCN7</accession>
<dbReference type="Proteomes" id="UP000011087">
    <property type="component" value="Unassembled WGS sequence"/>
</dbReference>
<dbReference type="SUPFAM" id="SSF52540">
    <property type="entry name" value="P-loop containing nucleoside triphosphate hydrolases"/>
    <property type="match status" value="1"/>
</dbReference>